<feature type="domain" description="GIY-YIG" evidence="1">
    <location>
        <begin position="188"/>
        <end position="274"/>
    </location>
</feature>
<dbReference type="Gene3D" id="3.40.1440.10">
    <property type="entry name" value="GIY-YIG endonuclease"/>
    <property type="match status" value="1"/>
</dbReference>
<keyword evidence="3" id="KW-1185">Reference proteome</keyword>
<dbReference type="CDD" id="cd10446">
    <property type="entry name" value="GIY-YIG_unchar_1"/>
    <property type="match status" value="1"/>
</dbReference>
<evidence type="ECO:0000313" key="3">
    <source>
        <dbReference type="Proteomes" id="UP000546701"/>
    </source>
</evidence>
<reference evidence="2 3" key="1">
    <citation type="submission" date="2020-08" db="EMBL/GenBank/DDBJ databases">
        <title>Genomic Encyclopedia of Type Strains, Phase IV (KMG-IV): sequencing the most valuable type-strain genomes for metagenomic binning, comparative biology and taxonomic classification.</title>
        <authorList>
            <person name="Goeker M."/>
        </authorList>
    </citation>
    <scope>NUCLEOTIDE SEQUENCE [LARGE SCALE GENOMIC DNA]</scope>
    <source>
        <strain evidence="2 3">DSM 103336</strain>
    </source>
</reference>
<dbReference type="InterPro" id="IPR000305">
    <property type="entry name" value="GIY-YIG_endonuc"/>
</dbReference>
<dbReference type="OrthoDB" id="89044at2"/>
<gene>
    <name evidence="2" type="ORF">FHS99_003103</name>
</gene>
<name>A0A7W9BV68_9SPHN</name>
<dbReference type="InterPro" id="IPR035901">
    <property type="entry name" value="GIY-YIG_endonuc_sf"/>
</dbReference>
<proteinExistence type="predicted"/>
<sequence>MPLRFNMLLEEAGIDPAAVRLLRHNPVVAGRSLVDVWRSDPGLFEDYQSTQAVAKRSSFLRPYWAAFTGTWDGRTMFVGLYAVGTPVLVEGEVVTAISNELKPAGTTDRYPYERSPALVEYAGRLFVDWGGGPSGKRAWAQRAEAQDKAISELHLDSVEQPFPGVMTLTAPLSALDAAPAGWALPLAAARGVYLLSCPRDGSLYVGSATGEGGFWSRWAEYRANGHGGNVALRDREPSDFVVSVLQVAGSTETQDDILAAEAVWKRKFNSRTVGLNRN</sequence>
<evidence type="ECO:0000259" key="1">
    <source>
        <dbReference type="PROSITE" id="PS50164"/>
    </source>
</evidence>
<dbReference type="PROSITE" id="PS50164">
    <property type="entry name" value="GIY_YIG"/>
    <property type="match status" value="1"/>
</dbReference>
<dbReference type="SUPFAM" id="SSF82771">
    <property type="entry name" value="GIY-YIG endonuclease"/>
    <property type="match status" value="1"/>
</dbReference>
<dbReference type="Proteomes" id="UP000546701">
    <property type="component" value="Unassembled WGS sequence"/>
</dbReference>
<organism evidence="2 3">
    <name type="scientific">Sphingomonas prati</name>
    <dbReference type="NCBI Taxonomy" id="1843237"/>
    <lineage>
        <taxon>Bacteria</taxon>
        <taxon>Pseudomonadati</taxon>
        <taxon>Pseudomonadota</taxon>
        <taxon>Alphaproteobacteria</taxon>
        <taxon>Sphingomonadales</taxon>
        <taxon>Sphingomonadaceae</taxon>
        <taxon>Sphingomonas</taxon>
    </lineage>
</organism>
<accession>A0A7W9BV68</accession>
<evidence type="ECO:0000313" key="2">
    <source>
        <dbReference type="EMBL" id="MBB5730600.1"/>
    </source>
</evidence>
<dbReference type="RefSeq" id="WP_157176906.1">
    <property type="nucleotide sequence ID" value="NZ_BMJP01000005.1"/>
</dbReference>
<protein>
    <recommendedName>
        <fullName evidence="1">GIY-YIG domain-containing protein</fullName>
    </recommendedName>
</protein>
<comment type="caution">
    <text evidence="2">The sequence shown here is derived from an EMBL/GenBank/DDBJ whole genome shotgun (WGS) entry which is preliminary data.</text>
</comment>
<dbReference type="EMBL" id="JACIJR010000007">
    <property type="protein sequence ID" value="MBB5730600.1"/>
    <property type="molecule type" value="Genomic_DNA"/>
</dbReference>
<dbReference type="AlphaFoldDB" id="A0A7W9BV68"/>